<dbReference type="PANTHER" id="PTHR14614">
    <property type="entry name" value="HEPATOCELLULAR CARCINOMA-ASSOCIATED ANTIGEN"/>
    <property type="match status" value="1"/>
</dbReference>
<protein>
    <recommendedName>
        <fullName evidence="4">Calmodulin-lysine N-methyltransferase</fullName>
    </recommendedName>
</protein>
<dbReference type="Gene3D" id="3.40.50.150">
    <property type="entry name" value="Vaccinia Virus protein VP39"/>
    <property type="match status" value="1"/>
</dbReference>
<feature type="region of interest" description="Disordered" evidence="1">
    <location>
        <begin position="1"/>
        <end position="28"/>
    </location>
</feature>
<sequence length="244" mass="27090">MAETVTAMREEEDGSADHADGAQPERVKRPRVEDKWVDGLLQYLWRDRLTLVSDPRGVLARGTGTGMWAAGEVLSDYFADHEELCRGATCLELGAGIGVVGLTVAHLGAKVVVLTDVARQIPLLEKNAAANEFDGQVLVKELDWTKEEQRCGLQWKGCWSLIVGSDIGYDPSLFEPLCETLREQCGDSTRVLLALADREEEGEPNVQDFLEAASPYFDASVLLERRAEPHQSLTKILLLRQRRK</sequence>
<dbReference type="InterPro" id="IPR029063">
    <property type="entry name" value="SAM-dependent_MTases_sf"/>
</dbReference>
<evidence type="ECO:0000313" key="2">
    <source>
        <dbReference type="EMBL" id="CAK9039410.1"/>
    </source>
</evidence>
<accession>A0ABP0LMH8</accession>
<reference evidence="2 3" key="1">
    <citation type="submission" date="2024-02" db="EMBL/GenBank/DDBJ databases">
        <authorList>
            <person name="Chen Y."/>
            <person name="Shah S."/>
            <person name="Dougan E. K."/>
            <person name="Thang M."/>
            <person name="Chan C."/>
        </authorList>
    </citation>
    <scope>NUCLEOTIDE SEQUENCE [LARGE SCALE GENOMIC DNA]</scope>
</reference>
<dbReference type="SUPFAM" id="SSF53335">
    <property type="entry name" value="S-adenosyl-L-methionine-dependent methyltransferases"/>
    <property type="match status" value="1"/>
</dbReference>
<dbReference type="Pfam" id="PF10294">
    <property type="entry name" value="Methyltransf_16"/>
    <property type="match status" value="1"/>
</dbReference>
<dbReference type="InterPro" id="IPR019410">
    <property type="entry name" value="Methyltransf_16"/>
</dbReference>
<dbReference type="EMBL" id="CAXAMN010012936">
    <property type="protein sequence ID" value="CAK9039410.1"/>
    <property type="molecule type" value="Genomic_DNA"/>
</dbReference>
<evidence type="ECO:0000256" key="1">
    <source>
        <dbReference type="SAM" id="MobiDB-lite"/>
    </source>
</evidence>
<feature type="compositionally biased region" description="Basic and acidic residues" evidence="1">
    <location>
        <begin position="15"/>
        <end position="28"/>
    </location>
</feature>
<comment type="caution">
    <text evidence="2">The sequence shown here is derived from an EMBL/GenBank/DDBJ whole genome shotgun (WGS) entry which is preliminary data.</text>
</comment>
<evidence type="ECO:0000313" key="3">
    <source>
        <dbReference type="Proteomes" id="UP001642484"/>
    </source>
</evidence>
<name>A0ABP0LMH8_9DINO</name>
<dbReference type="CDD" id="cd02440">
    <property type="entry name" value="AdoMet_MTases"/>
    <property type="match status" value="1"/>
</dbReference>
<dbReference type="Proteomes" id="UP001642484">
    <property type="component" value="Unassembled WGS sequence"/>
</dbReference>
<proteinExistence type="predicted"/>
<keyword evidence="3" id="KW-1185">Reference proteome</keyword>
<gene>
    <name evidence="2" type="ORF">CCMP2556_LOCUS21394</name>
</gene>
<organism evidence="2 3">
    <name type="scientific">Durusdinium trenchii</name>
    <dbReference type="NCBI Taxonomy" id="1381693"/>
    <lineage>
        <taxon>Eukaryota</taxon>
        <taxon>Sar</taxon>
        <taxon>Alveolata</taxon>
        <taxon>Dinophyceae</taxon>
        <taxon>Suessiales</taxon>
        <taxon>Symbiodiniaceae</taxon>
        <taxon>Durusdinium</taxon>
    </lineage>
</organism>
<evidence type="ECO:0008006" key="4">
    <source>
        <dbReference type="Google" id="ProtNLM"/>
    </source>
</evidence>